<keyword evidence="4" id="KW-1185">Reference proteome</keyword>
<name>A0A430I0K5_9CORY</name>
<dbReference type="InterPro" id="IPR036938">
    <property type="entry name" value="PAP2/HPO_sf"/>
</dbReference>
<evidence type="ECO:0000259" key="2">
    <source>
        <dbReference type="SMART" id="SM00014"/>
    </source>
</evidence>
<dbReference type="AlphaFoldDB" id="A0A430I0K5"/>
<reference evidence="3 4" key="1">
    <citation type="submission" date="2018-12" db="EMBL/GenBank/DDBJ databases">
        <title>YIM 101343 draft genome.</title>
        <authorList>
            <person name="Chen X."/>
        </authorList>
    </citation>
    <scope>NUCLEOTIDE SEQUENCE [LARGE SCALE GENOMIC DNA]</scope>
    <source>
        <strain evidence="3 4">YIM 101343</strain>
    </source>
</reference>
<dbReference type="PANTHER" id="PTHR14969:SF13">
    <property type="entry name" value="AT30094P"/>
    <property type="match status" value="1"/>
</dbReference>
<dbReference type="SUPFAM" id="SSF48317">
    <property type="entry name" value="Acid phosphatase/Vanadium-dependent haloperoxidase"/>
    <property type="match status" value="1"/>
</dbReference>
<dbReference type="Proteomes" id="UP000274907">
    <property type="component" value="Unassembled WGS sequence"/>
</dbReference>
<accession>A0A430I0K5</accession>
<feature type="transmembrane region" description="Helical" evidence="1">
    <location>
        <begin position="122"/>
        <end position="142"/>
    </location>
</feature>
<keyword evidence="1" id="KW-1133">Transmembrane helix</keyword>
<dbReference type="SMART" id="SM00014">
    <property type="entry name" value="acidPPc"/>
    <property type="match status" value="1"/>
</dbReference>
<evidence type="ECO:0000256" key="1">
    <source>
        <dbReference type="SAM" id="Phobius"/>
    </source>
</evidence>
<dbReference type="Gene3D" id="1.20.144.10">
    <property type="entry name" value="Phosphatidic acid phosphatase type 2/haloperoxidase"/>
    <property type="match status" value="1"/>
</dbReference>
<dbReference type="EMBL" id="RXHJ01000004">
    <property type="protein sequence ID" value="RSZ64722.1"/>
    <property type="molecule type" value="Genomic_DNA"/>
</dbReference>
<feature type="transmembrane region" description="Helical" evidence="1">
    <location>
        <begin position="148"/>
        <end position="167"/>
    </location>
</feature>
<dbReference type="Pfam" id="PF01569">
    <property type="entry name" value="PAP2"/>
    <property type="match status" value="1"/>
</dbReference>
<feature type="domain" description="Phosphatidic acid phosphatase type 2/haloperoxidase" evidence="2">
    <location>
        <begin position="60"/>
        <end position="167"/>
    </location>
</feature>
<feature type="transmembrane region" description="Helical" evidence="1">
    <location>
        <begin position="98"/>
        <end position="117"/>
    </location>
</feature>
<evidence type="ECO:0000313" key="4">
    <source>
        <dbReference type="Proteomes" id="UP000274907"/>
    </source>
</evidence>
<keyword evidence="1" id="KW-0472">Membrane</keyword>
<comment type="caution">
    <text evidence="3">The sequence shown here is derived from an EMBL/GenBank/DDBJ whole genome shotgun (WGS) entry which is preliminary data.</text>
</comment>
<dbReference type="PANTHER" id="PTHR14969">
    <property type="entry name" value="SPHINGOSINE-1-PHOSPHATE PHOSPHOHYDROLASE"/>
    <property type="match status" value="1"/>
</dbReference>
<sequence>MRFLPLPDSALWHRLIEDRHPLLVDAAVALSAVTRPLAVTALSLVVAALLAWRWRPVLVLPLSVIAAGLVGHALKPVIGRERPPEEFRLVVETNHAMPSGHATGMAALAMVLTLWWWPRGGWWRLPVAGVWVLAVTVSWTRLYLGVHWFSDVLAGLILGGAVAFLVAEATKRLTLS</sequence>
<dbReference type="InterPro" id="IPR000326">
    <property type="entry name" value="PAP2/HPO"/>
</dbReference>
<gene>
    <name evidence="3" type="ORF">EAH68_03745</name>
</gene>
<protein>
    <submittedName>
        <fullName evidence="3">Phosphatase PAP2 family protein</fullName>
    </submittedName>
</protein>
<feature type="transmembrane region" description="Helical" evidence="1">
    <location>
        <begin position="57"/>
        <end position="78"/>
    </location>
</feature>
<keyword evidence="1" id="KW-0812">Transmembrane</keyword>
<feature type="transmembrane region" description="Helical" evidence="1">
    <location>
        <begin position="27"/>
        <end position="50"/>
    </location>
</feature>
<evidence type="ECO:0000313" key="3">
    <source>
        <dbReference type="EMBL" id="RSZ64722.1"/>
    </source>
</evidence>
<dbReference type="OrthoDB" id="5289372at2"/>
<proteinExistence type="predicted"/>
<organism evidence="3 4">
    <name type="scientific">Corynebacterium hylobatis</name>
    <dbReference type="NCBI Taxonomy" id="1859290"/>
    <lineage>
        <taxon>Bacteria</taxon>
        <taxon>Bacillati</taxon>
        <taxon>Actinomycetota</taxon>
        <taxon>Actinomycetes</taxon>
        <taxon>Mycobacteriales</taxon>
        <taxon>Corynebacteriaceae</taxon>
        <taxon>Corynebacterium</taxon>
    </lineage>
</organism>